<keyword evidence="3" id="KW-1185">Reference proteome</keyword>
<evidence type="ECO:0008006" key="4">
    <source>
        <dbReference type="Google" id="ProtNLM"/>
    </source>
</evidence>
<evidence type="ECO:0000313" key="3">
    <source>
        <dbReference type="Proteomes" id="UP000247536"/>
    </source>
</evidence>
<dbReference type="EMBL" id="QJRY01000001">
    <property type="protein sequence ID" value="PYB77397.1"/>
    <property type="molecule type" value="Genomic_DNA"/>
</dbReference>
<dbReference type="Proteomes" id="UP000247536">
    <property type="component" value="Unassembled WGS sequence"/>
</dbReference>
<keyword evidence="1" id="KW-0732">Signal</keyword>
<gene>
    <name evidence="2" type="ORF">DMY87_03275</name>
</gene>
<feature type="chain" id="PRO_5045933481" description="Transmembrane protein" evidence="1">
    <location>
        <begin position="24"/>
        <end position="85"/>
    </location>
</feature>
<name>A0ABX5NYF7_9HYPH</name>
<proteinExistence type="predicted"/>
<organism evidence="2 3">
    <name type="scientific">Rhizobium wuzhouense</name>
    <dbReference type="NCBI Taxonomy" id="1986026"/>
    <lineage>
        <taxon>Bacteria</taxon>
        <taxon>Pseudomonadati</taxon>
        <taxon>Pseudomonadota</taxon>
        <taxon>Alphaproteobacteria</taxon>
        <taxon>Hyphomicrobiales</taxon>
        <taxon>Rhizobiaceae</taxon>
        <taxon>Rhizobium/Agrobacterium group</taxon>
        <taxon>Rhizobium</taxon>
    </lineage>
</organism>
<reference evidence="2 3" key="1">
    <citation type="submission" date="2018-06" db="EMBL/GenBank/DDBJ databases">
        <title>Rhizobium wuzhouense sp. nov., isolated from roots of Oryza officinalis.</title>
        <authorList>
            <person name="Yuan T."/>
        </authorList>
    </citation>
    <scope>NUCLEOTIDE SEQUENCE [LARGE SCALE GENOMIC DNA]</scope>
    <source>
        <strain evidence="2 3">W44</strain>
    </source>
</reference>
<evidence type="ECO:0000256" key="1">
    <source>
        <dbReference type="SAM" id="SignalP"/>
    </source>
</evidence>
<dbReference type="RefSeq" id="WP_054158746.1">
    <property type="nucleotide sequence ID" value="NZ_QJRY01000001.1"/>
</dbReference>
<comment type="caution">
    <text evidence="2">The sequence shown here is derived from an EMBL/GenBank/DDBJ whole genome shotgun (WGS) entry which is preliminary data.</text>
</comment>
<evidence type="ECO:0000313" key="2">
    <source>
        <dbReference type="EMBL" id="PYB77397.1"/>
    </source>
</evidence>
<feature type="signal peptide" evidence="1">
    <location>
        <begin position="1"/>
        <end position="23"/>
    </location>
</feature>
<sequence length="85" mass="8942">MKTILTALSAALISFAAGTAAFASVQPIPGSITYDNSDVMLEKAPAGSTFFHTFSNGDGRDVREIYKVNADKSVTLVNRTISNAS</sequence>
<accession>A0ABX5NYF7</accession>
<protein>
    <recommendedName>
        <fullName evidence="4">Transmembrane protein</fullName>
    </recommendedName>
</protein>